<organism evidence="1 2">
    <name type="scientific">Candidatus Kutchimonas denitrificans</name>
    <dbReference type="NCBI Taxonomy" id="3056748"/>
    <lineage>
        <taxon>Bacteria</taxon>
        <taxon>Pseudomonadati</taxon>
        <taxon>Gemmatimonadota</taxon>
        <taxon>Gemmatimonadia</taxon>
        <taxon>Candidatus Palauibacterales</taxon>
        <taxon>Candidatus Palauibacteraceae</taxon>
        <taxon>Candidatus Kutchimonas</taxon>
    </lineage>
</organism>
<dbReference type="Proteomes" id="UP000702544">
    <property type="component" value="Unassembled WGS sequence"/>
</dbReference>
<evidence type="ECO:0000313" key="1">
    <source>
        <dbReference type="EMBL" id="NIR75058.1"/>
    </source>
</evidence>
<dbReference type="AlphaFoldDB" id="A0AAE4Z8P5"/>
<dbReference type="InterPro" id="IPR036390">
    <property type="entry name" value="WH_DNA-bd_sf"/>
</dbReference>
<proteinExistence type="predicted"/>
<dbReference type="InterPro" id="IPR036388">
    <property type="entry name" value="WH-like_DNA-bd_sf"/>
</dbReference>
<sequence length="96" mass="10914">MEELGATNATARLRLDVLRRLDQFGPLTLTEIPRAWPVTRQHIRGAVRWLVEDGLLAVGGRPESEGRYELTGDGQRVLDEIDWTTSIEEMQREGEL</sequence>
<accession>A0AAE4Z8P5</accession>
<protein>
    <submittedName>
        <fullName evidence="1">Uncharacterized protein</fullName>
    </submittedName>
</protein>
<gene>
    <name evidence="1" type="ORF">GWO12_08100</name>
</gene>
<dbReference type="EMBL" id="JAACAK010000062">
    <property type="protein sequence ID" value="NIR75058.1"/>
    <property type="molecule type" value="Genomic_DNA"/>
</dbReference>
<name>A0AAE4Z8P5_9BACT</name>
<reference evidence="1 2" key="1">
    <citation type="submission" date="2020-01" db="EMBL/GenBank/DDBJ databases">
        <title>Genomes assembled from Gulf of Kutch pelagic sediment metagenomes.</title>
        <authorList>
            <person name="Chandrashekar M."/>
            <person name="Mahajan M.S."/>
            <person name="Dave K.J."/>
            <person name="Vatsa P."/>
            <person name="Nathani N.M."/>
        </authorList>
    </citation>
    <scope>NUCLEOTIDE SEQUENCE [LARGE SCALE GENOMIC DNA]</scope>
    <source>
        <strain evidence="1">KS3-K002</strain>
    </source>
</reference>
<evidence type="ECO:0000313" key="2">
    <source>
        <dbReference type="Proteomes" id="UP000702544"/>
    </source>
</evidence>
<dbReference type="SUPFAM" id="SSF46785">
    <property type="entry name" value="Winged helix' DNA-binding domain"/>
    <property type="match status" value="1"/>
</dbReference>
<dbReference type="Gene3D" id="1.10.10.10">
    <property type="entry name" value="Winged helix-like DNA-binding domain superfamily/Winged helix DNA-binding domain"/>
    <property type="match status" value="1"/>
</dbReference>
<comment type="caution">
    <text evidence="1">The sequence shown here is derived from an EMBL/GenBank/DDBJ whole genome shotgun (WGS) entry which is preliminary data.</text>
</comment>